<protein>
    <submittedName>
        <fullName evidence="1">Uncharacterized protein</fullName>
    </submittedName>
</protein>
<comment type="caution">
    <text evidence="1">The sequence shown here is derived from an EMBL/GenBank/DDBJ whole genome shotgun (WGS) entry which is preliminary data.</text>
</comment>
<keyword evidence="2" id="KW-1185">Reference proteome</keyword>
<evidence type="ECO:0000313" key="1">
    <source>
        <dbReference type="EMBL" id="GAA2603242.1"/>
    </source>
</evidence>
<accession>A0ABN3PUL2</accession>
<organism evidence="1 2">
    <name type="scientific">Actinomadura fulvescens</name>
    <dbReference type="NCBI Taxonomy" id="46160"/>
    <lineage>
        <taxon>Bacteria</taxon>
        <taxon>Bacillati</taxon>
        <taxon>Actinomycetota</taxon>
        <taxon>Actinomycetes</taxon>
        <taxon>Streptosporangiales</taxon>
        <taxon>Thermomonosporaceae</taxon>
        <taxon>Actinomadura</taxon>
    </lineage>
</organism>
<reference evidence="1 2" key="1">
    <citation type="journal article" date="2019" name="Int. J. Syst. Evol. Microbiol.">
        <title>The Global Catalogue of Microorganisms (GCM) 10K type strain sequencing project: providing services to taxonomists for standard genome sequencing and annotation.</title>
        <authorList>
            <consortium name="The Broad Institute Genomics Platform"/>
            <consortium name="The Broad Institute Genome Sequencing Center for Infectious Disease"/>
            <person name="Wu L."/>
            <person name="Ma J."/>
        </authorList>
    </citation>
    <scope>NUCLEOTIDE SEQUENCE [LARGE SCALE GENOMIC DNA]</scope>
    <source>
        <strain evidence="1 2">JCM 6833</strain>
    </source>
</reference>
<proteinExistence type="predicted"/>
<dbReference type="Proteomes" id="UP001501509">
    <property type="component" value="Unassembled WGS sequence"/>
</dbReference>
<dbReference type="RefSeq" id="WP_344543213.1">
    <property type="nucleotide sequence ID" value="NZ_BAAATD010000005.1"/>
</dbReference>
<sequence length="101" mass="10786">MTRAKLAELKECGGACLPVHGNDLRVFAALRTLLSEADTDLEAWLRSRRPASATDLLGALFADVMTEPATAVRAEPEPAAEPRDHSPAPDLRILLGLISAL</sequence>
<gene>
    <name evidence="1" type="ORF">GCM10010411_41600</name>
</gene>
<name>A0ABN3PUL2_9ACTN</name>
<dbReference type="EMBL" id="BAAATD010000005">
    <property type="protein sequence ID" value="GAA2603242.1"/>
    <property type="molecule type" value="Genomic_DNA"/>
</dbReference>
<evidence type="ECO:0000313" key="2">
    <source>
        <dbReference type="Proteomes" id="UP001501509"/>
    </source>
</evidence>